<proteinExistence type="predicted"/>
<dbReference type="EMBL" id="CAEZTR010000142">
    <property type="protein sequence ID" value="CAB4588230.1"/>
    <property type="molecule type" value="Genomic_DNA"/>
</dbReference>
<organism evidence="1">
    <name type="scientific">freshwater metagenome</name>
    <dbReference type="NCBI Taxonomy" id="449393"/>
    <lineage>
        <taxon>unclassified sequences</taxon>
        <taxon>metagenomes</taxon>
        <taxon>ecological metagenomes</taxon>
    </lineage>
</organism>
<sequence length="83" mass="9535">MASSEGGEDFTNVPETVLEDFAVDAEHWLDCHLEWRTGREQHVGSGRRFPDPCRSSHCVLPLGVRPVMVVGFRAWRNYPQRRP</sequence>
<gene>
    <name evidence="1" type="ORF">UFOPK1711_01673</name>
</gene>
<evidence type="ECO:0000313" key="1">
    <source>
        <dbReference type="EMBL" id="CAB4588230.1"/>
    </source>
</evidence>
<reference evidence="1" key="1">
    <citation type="submission" date="2020-05" db="EMBL/GenBank/DDBJ databases">
        <authorList>
            <person name="Chiriac C."/>
            <person name="Salcher M."/>
            <person name="Ghai R."/>
            <person name="Kavagutti S V."/>
        </authorList>
    </citation>
    <scope>NUCLEOTIDE SEQUENCE</scope>
</reference>
<dbReference type="AlphaFoldDB" id="A0A6J6FHZ7"/>
<protein>
    <submittedName>
        <fullName evidence="1">Unannotated protein</fullName>
    </submittedName>
</protein>
<accession>A0A6J6FHZ7</accession>
<name>A0A6J6FHZ7_9ZZZZ</name>